<evidence type="ECO:0000313" key="2">
    <source>
        <dbReference type="Proteomes" id="UP001314903"/>
    </source>
</evidence>
<keyword evidence="2" id="KW-1185">Reference proteome</keyword>
<accession>A0ABS4KI54</accession>
<sequence>MIVAHTKCLGCNGKIELDDRYGWTKEDENESSVVCDLCNEIGTQNVEVESEGE</sequence>
<comment type="caution">
    <text evidence="1">The sequence shown here is derived from an EMBL/GenBank/DDBJ whole genome shotgun (WGS) entry which is preliminary data.</text>
</comment>
<gene>
    <name evidence="1" type="ORF">J2Z35_001223</name>
</gene>
<dbReference type="RefSeq" id="WP_209660492.1">
    <property type="nucleotide sequence ID" value="NZ_JAGGLI010000011.1"/>
</dbReference>
<proteinExistence type="predicted"/>
<name>A0ABS4KI54_9FIRM</name>
<reference evidence="1 2" key="1">
    <citation type="submission" date="2021-03" db="EMBL/GenBank/DDBJ databases">
        <title>Genomic Encyclopedia of Type Strains, Phase IV (KMG-IV): sequencing the most valuable type-strain genomes for metagenomic binning, comparative biology and taxonomic classification.</title>
        <authorList>
            <person name="Goeker M."/>
        </authorList>
    </citation>
    <scope>NUCLEOTIDE SEQUENCE [LARGE SCALE GENOMIC DNA]</scope>
    <source>
        <strain evidence="1 2">DSM 27512</strain>
    </source>
</reference>
<protein>
    <submittedName>
        <fullName evidence="1">Uncharacterized protein</fullName>
    </submittedName>
</protein>
<evidence type="ECO:0000313" key="1">
    <source>
        <dbReference type="EMBL" id="MBP2027429.1"/>
    </source>
</evidence>
<dbReference type="EMBL" id="JAGGLI010000011">
    <property type="protein sequence ID" value="MBP2027429.1"/>
    <property type="molecule type" value="Genomic_DNA"/>
</dbReference>
<organism evidence="1 2">
    <name type="scientific">Acetoanaerobium pronyense</name>
    <dbReference type="NCBI Taxonomy" id="1482736"/>
    <lineage>
        <taxon>Bacteria</taxon>
        <taxon>Bacillati</taxon>
        <taxon>Bacillota</taxon>
        <taxon>Clostridia</taxon>
        <taxon>Peptostreptococcales</taxon>
        <taxon>Filifactoraceae</taxon>
        <taxon>Acetoanaerobium</taxon>
    </lineage>
</organism>
<dbReference type="Proteomes" id="UP001314903">
    <property type="component" value="Unassembled WGS sequence"/>
</dbReference>